<dbReference type="AlphaFoldDB" id="A0A4Y5ZQY4"/>
<reference evidence="1 2" key="1">
    <citation type="submission" date="2019-06" db="EMBL/GenBank/DDBJ databases">
        <title>Whole genome sequencing of XDR Enterobacter.</title>
        <authorList>
            <person name="Gnana Soundari P."/>
            <person name="Vijayakumar R."/>
            <person name="Krishnan P."/>
        </authorList>
    </citation>
    <scope>NUCLEOTIDE SEQUENCE [LARGE SCALE GENOMIC DNA]</scope>
    <source>
        <strain evidence="1 2">C126</strain>
    </source>
</reference>
<dbReference type="Proteomes" id="UP000318237">
    <property type="component" value="Chromosome"/>
</dbReference>
<evidence type="ECO:0000313" key="2">
    <source>
        <dbReference type="Proteomes" id="UP000318237"/>
    </source>
</evidence>
<organism evidence="1 2">
    <name type="scientific">Enterobacter hormaechei</name>
    <dbReference type="NCBI Taxonomy" id="158836"/>
    <lineage>
        <taxon>Bacteria</taxon>
        <taxon>Pseudomonadati</taxon>
        <taxon>Pseudomonadota</taxon>
        <taxon>Gammaproteobacteria</taxon>
        <taxon>Enterobacterales</taxon>
        <taxon>Enterobacteriaceae</taxon>
        <taxon>Enterobacter</taxon>
        <taxon>Enterobacter cloacae complex</taxon>
    </lineage>
</organism>
<evidence type="ECO:0000313" key="1">
    <source>
        <dbReference type="EMBL" id="QDE47326.1"/>
    </source>
</evidence>
<proteinExistence type="predicted"/>
<accession>A0A4Y5ZQY4</accession>
<dbReference type="EMBL" id="CP041054">
    <property type="protein sequence ID" value="QDE47326.1"/>
    <property type="molecule type" value="Genomic_DNA"/>
</dbReference>
<sequence>MATERMTIGSEPVQITDGTNSALISVLDPASISFAESENIPDTATGDFLRDKMTVHPPLKIWVWNSTGNQFQLQ</sequence>
<protein>
    <submittedName>
        <fullName evidence="1">Uncharacterized protein</fullName>
    </submittedName>
</protein>
<gene>
    <name evidence="1" type="ORF">EIN43_07485</name>
</gene>
<name>A0A4Y5ZQY4_9ENTR</name>